<dbReference type="PANTHER" id="PTHR43187">
    <property type="entry name" value="GLUTAMINE AMIDOTRANSFERASE DUG3-RELATED"/>
    <property type="match status" value="1"/>
</dbReference>
<dbReference type="InterPro" id="IPR017932">
    <property type="entry name" value="GATase_2_dom"/>
</dbReference>
<feature type="compositionally biased region" description="Acidic residues" evidence="3">
    <location>
        <begin position="216"/>
        <end position="240"/>
    </location>
</feature>
<comment type="catalytic activity">
    <reaction evidence="2">
        <text>gamma-L-glutamyl-hercynylcysteine S-oxide + H2O = S-(hercyn-2-yl)-L-cysteine S-oxide + L-glutamate</text>
        <dbReference type="Rhea" id="RHEA:42684"/>
        <dbReference type="ChEBI" id="CHEBI:15377"/>
        <dbReference type="ChEBI" id="CHEBI:29985"/>
        <dbReference type="ChEBI" id="CHEBI:82703"/>
        <dbReference type="ChEBI" id="CHEBI:82706"/>
        <dbReference type="EC" id="3.5.1.118"/>
    </reaction>
</comment>
<feature type="region of interest" description="Disordered" evidence="3">
    <location>
        <begin position="208"/>
        <end position="254"/>
    </location>
</feature>
<dbReference type="SUPFAM" id="SSF56235">
    <property type="entry name" value="N-terminal nucleophile aminohydrolases (Ntn hydrolases)"/>
    <property type="match status" value="1"/>
</dbReference>
<dbReference type="GO" id="GO:0016740">
    <property type="term" value="F:transferase activity"/>
    <property type="evidence" value="ECO:0007669"/>
    <property type="project" value="UniProtKB-KW"/>
</dbReference>
<accession>A0A0S4QNR7</accession>
<keyword evidence="1 2" id="KW-0315">Glutamine amidotransferase</keyword>
<dbReference type="PROSITE" id="PS51278">
    <property type="entry name" value="GATASE_TYPE_2"/>
    <property type="match status" value="1"/>
</dbReference>
<name>A0A0S4QNR7_9ACTN</name>
<protein>
    <recommendedName>
        <fullName evidence="2">Gamma-glutamyl-hercynylcysteine sulfoxide hydrolase</fullName>
        <ecNumber evidence="2">3.5.1.118</ecNumber>
    </recommendedName>
    <alternativeName>
        <fullName evidence="2">Gamma-glutamyl hercynylcysteine S-oxide hydrolase</fullName>
    </alternativeName>
</protein>
<evidence type="ECO:0000313" key="5">
    <source>
        <dbReference type="EMBL" id="CUU57281.1"/>
    </source>
</evidence>
<dbReference type="Pfam" id="PF13230">
    <property type="entry name" value="GATase_4"/>
    <property type="match status" value="1"/>
</dbReference>
<dbReference type="RefSeq" id="WP_091278477.1">
    <property type="nucleotide sequence ID" value="NZ_FAOZ01000011.1"/>
</dbReference>
<dbReference type="HAMAP" id="MF_02036">
    <property type="entry name" value="EgtC"/>
    <property type="match status" value="1"/>
</dbReference>
<proteinExistence type="inferred from homology"/>
<dbReference type="Gene3D" id="3.60.20.10">
    <property type="entry name" value="Glutamine Phosphoribosylpyrophosphate, subunit 1, domain 1"/>
    <property type="match status" value="1"/>
</dbReference>
<dbReference type="InterPro" id="IPR029055">
    <property type="entry name" value="Ntn_hydrolases_N"/>
</dbReference>
<dbReference type="EC" id="3.5.1.118" evidence="2"/>
<comment type="function">
    <text evidence="2">Catalyzes the hydrolysis of the gamma-glutamyl amide bond of hercynyl-gamma-L-glutamyl-L-cysteine sulfoxide to produce hercynylcysteine sulfoxide, a step in the biosynthesis pathway of ergothioneine.</text>
</comment>
<gene>
    <name evidence="2" type="primary">egtC</name>
    <name evidence="5" type="ORF">Ga0074812_111117</name>
</gene>
<dbReference type="CDD" id="cd01908">
    <property type="entry name" value="YafJ"/>
    <property type="match status" value="1"/>
</dbReference>
<sequence length="275" mass="29260">MCRHLAWLGAPRTLAALTVDPPFGLLRQSWAPRRMRHGTINADGFGVGWYTPALRPEPARYRRAVPMWTDASYESIAGTISSSCVLAAVRSATVGMPVEETATAPFTHGTLLMSHNGRVNAEAAMSELLARPGAPVPDSRCDSAIVAALLWESTSRLPLPKAVADVVLTLSELTEPDGTPARLNLLVTDGTQIVATTWRDTLSYRAGPDGVLVASEPDDDDSDDSDSASDDSDDKGDSDDSGNSNNGDSSGWFDVPDLHLLVADTRKVTLSSLIS</sequence>
<dbReference type="GO" id="GO:0016811">
    <property type="term" value="F:hydrolase activity, acting on carbon-nitrogen (but not peptide) bonds, in linear amides"/>
    <property type="evidence" value="ECO:0007669"/>
    <property type="project" value="UniProtKB-UniRule"/>
</dbReference>
<dbReference type="UniPathway" id="UPA01014"/>
<evidence type="ECO:0000313" key="6">
    <source>
        <dbReference type="Proteomes" id="UP000198802"/>
    </source>
</evidence>
<organism evidence="5 6">
    <name type="scientific">Parafrankia irregularis</name>
    <dbReference type="NCBI Taxonomy" id="795642"/>
    <lineage>
        <taxon>Bacteria</taxon>
        <taxon>Bacillati</taxon>
        <taxon>Actinomycetota</taxon>
        <taxon>Actinomycetes</taxon>
        <taxon>Frankiales</taxon>
        <taxon>Frankiaceae</taxon>
        <taxon>Parafrankia</taxon>
    </lineage>
</organism>
<evidence type="ECO:0000259" key="4">
    <source>
        <dbReference type="PROSITE" id="PS51278"/>
    </source>
</evidence>
<dbReference type="InterPro" id="IPR032889">
    <property type="entry name" value="EgtC_Actinobacteria"/>
</dbReference>
<keyword evidence="6" id="KW-1185">Reference proteome</keyword>
<dbReference type="InterPro" id="IPR026869">
    <property type="entry name" value="EgtC-like"/>
</dbReference>
<dbReference type="Proteomes" id="UP000198802">
    <property type="component" value="Unassembled WGS sequence"/>
</dbReference>
<dbReference type="NCBIfam" id="TIGR03442">
    <property type="entry name" value="ergothioneine biosynthesis protein EgtC"/>
    <property type="match status" value="1"/>
</dbReference>
<dbReference type="AlphaFoldDB" id="A0A0S4QNR7"/>
<dbReference type="InterPro" id="IPR052373">
    <property type="entry name" value="Gamma-glu_amide_hydrolase"/>
</dbReference>
<feature type="compositionally biased region" description="Low complexity" evidence="3">
    <location>
        <begin position="241"/>
        <end position="251"/>
    </location>
</feature>
<dbReference type="EMBL" id="FAOZ01000011">
    <property type="protein sequence ID" value="CUU57281.1"/>
    <property type="molecule type" value="Genomic_DNA"/>
</dbReference>
<dbReference type="InterPro" id="IPR017808">
    <property type="entry name" value="EgtC"/>
</dbReference>
<evidence type="ECO:0000256" key="3">
    <source>
        <dbReference type="SAM" id="MobiDB-lite"/>
    </source>
</evidence>
<keyword evidence="5" id="KW-0808">Transferase</keyword>
<evidence type="ECO:0000256" key="1">
    <source>
        <dbReference type="ARBA" id="ARBA00022962"/>
    </source>
</evidence>
<keyword evidence="2" id="KW-0378">Hydrolase</keyword>
<dbReference type="GO" id="GO:0052699">
    <property type="term" value="P:ergothioneine biosynthetic process"/>
    <property type="evidence" value="ECO:0007669"/>
    <property type="project" value="UniProtKB-UniRule"/>
</dbReference>
<comment type="pathway">
    <text evidence="2">Amino-acid biosynthesis; ergothioneine biosynthesis.</text>
</comment>
<evidence type="ECO:0000256" key="2">
    <source>
        <dbReference type="HAMAP-Rule" id="MF_02036"/>
    </source>
</evidence>
<feature type="domain" description="Glutamine amidotransferase type-2" evidence="4">
    <location>
        <begin position="2"/>
        <end position="275"/>
    </location>
</feature>
<dbReference type="PANTHER" id="PTHR43187:SF2">
    <property type="entry name" value="GAMMA-GLUTAMYL-HERCYNYLCYSTEINE SULFOXIDE HYDROLASE"/>
    <property type="match status" value="1"/>
</dbReference>
<reference evidence="6" key="1">
    <citation type="submission" date="2015-11" db="EMBL/GenBank/DDBJ databases">
        <authorList>
            <person name="Varghese N."/>
        </authorList>
    </citation>
    <scope>NUCLEOTIDE SEQUENCE [LARGE SCALE GENOMIC DNA]</scope>
    <source>
        <strain evidence="6">DSM 45899</strain>
    </source>
</reference>